<evidence type="ECO:0000256" key="6">
    <source>
        <dbReference type="ARBA" id="ARBA00049908"/>
    </source>
</evidence>
<evidence type="ECO:0000256" key="4">
    <source>
        <dbReference type="ARBA" id="ARBA00023002"/>
    </source>
</evidence>
<dbReference type="GeneID" id="106168672"/>
<proteinExistence type="predicted"/>
<dbReference type="PROSITE" id="PS51384">
    <property type="entry name" value="FAD_FR"/>
    <property type="match status" value="1"/>
</dbReference>
<dbReference type="InterPro" id="IPR017927">
    <property type="entry name" value="FAD-bd_FR_type"/>
</dbReference>
<dbReference type="KEGG" id="lak:106168672"/>
<feature type="domain" description="FAD-binding FR-type" evidence="8">
    <location>
        <begin position="327"/>
        <end position="444"/>
    </location>
</feature>
<dbReference type="InterPro" id="IPR013121">
    <property type="entry name" value="Fe_red_NAD-bd_6"/>
</dbReference>
<evidence type="ECO:0000313" key="10">
    <source>
        <dbReference type="RefSeq" id="XP_013403279.1"/>
    </source>
</evidence>
<dbReference type="InterPro" id="IPR039261">
    <property type="entry name" value="FNR_nucleotide-bd"/>
</dbReference>
<dbReference type="STRING" id="7574.A0A1S3J0E5"/>
<accession>A0A1S3J0E5</accession>
<dbReference type="RefSeq" id="XP_013403279.1">
    <property type="nucleotide sequence ID" value="XM_013547825.1"/>
</dbReference>
<evidence type="ECO:0000256" key="5">
    <source>
        <dbReference type="ARBA" id="ARBA00023136"/>
    </source>
</evidence>
<dbReference type="Pfam" id="PF08030">
    <property type="entry name" value="NAD_binding_6"/>
    <property type="match status" value="1"/>
</dbReference>
<keyword evidence="5 7" id="KW-0472">Membrane</keyword>
<dbReference type="InterPro" id="IPR013130">
    <property type="entry name" value="Fe3_Rdtase_TM_dom"/>
</dbReference>
<evidence type="ECO:0000256" key="7">
    <source>
        <dbReference type="SAM" id="Phobius"/>
    </source>
</evidence>
<name>A0A1S3J0E5_LINAN</name>
<dbReference type="AlphaFoldDB" id="A0A1S3J0E5"/>
<dbReference type="GO" id="GO:0006952">
    <property type="term" value="P:defense response"/>
    <property type="evidence" value="ECO:0007669"/>
    <property type="project" value="TreeGrafter"/>
</dbReference>
<sequence>MNMWRWLRGFLRNCGLRYSVVVLWIVLNAVVFTSTYRHWKYAPKYYYVHQILGPTLCISRGTAAVLNLNCGLVLLPMCRVLVSLMRFSRISRRSFRMLLDHCKGFHMLCGLTIVLASVIHFIGHLFNAANFSIHFNPYYVDVNGASYKGQDPLYIVAGSVPGITGLVLMLVLCTMATTSLYVVRTNNYDLFWYTHRFYLVFYFFLMVHAVRGVLKEQINLSRHSPGCDKENLNLSIPWPEPEHWDTQETVCEEPPVFGTVGCSVCILHNTVCEEPPVFGTVGCSVCILHNTVCEEPPVFGTVGCSSWMWVGLPLLVYLVDLTYRRCKQGHCTRILNVTEHPGDVLEIRVWKKGFKAKPGQFILVQCPAISSFEWHPFTVSMCPTSQCESFTIHIHAVGDWSGRLQQYLTGSEGWKYVLPPLASSKEDLDKRLVIEGPYGSPSGDILKYRVNVLIAGGIGVTPFTAFLHHLYSNEKLHLQNIERIYFIWMCKDLRSFKWFTQLLCRLYQKLWSLNRPDLLCIRLHVTAPVPGSQLKMFVKQYPLLEKRLYIGRRPDWPLTLMEICSSHKGTDIGVFCCGPKGLATNVEEECSRIWHKNANLFCHHESF</sequence>
<dbReference type="SFLD" id="SFLDS00052">
    <property type="entry name" value="Ferric_Reductase_Domain"/>
    <property type="match status" value="1"/>
</dbReference>
<dbReference type="Gene3D" id="3.40.50.80">
    <property type="entry name" value="Nucleotide-binding domain of ferredoxin-NADP reductase (FNR) module"/>
    <property type="match status" value="1"/>
</dbReference>
<organism evidence="9 10">
    <name type="scientific">Lingula anatina</name>
    <name type="common">Brachiopod</name>
    <name type="synonym">Lingula unguis</name>
    <dbReference type="NCBI Taxonomy" id="7574"/>
    <lineage>
        <taxon>Eukaryota</taxon>
        <taxon>Metazoa</taxon>
        <taxon>Spiralia</taxon>
        <taxon>Lophotrochozoa</taxon>
        <taxon>Brachiopoda</taxon>
        <taxon>Linguliformea</taxon>
        <taxon>Lingulata</taxon>
        <taxon>Lingulida</taxon>
        <taxon>Linguloidea</taxon>
        <taxon>Lingulidae</taxon>
        <taxon>Lingula</taxon>
    </lineage>
</organism>
<keyword evidence="4" id="KW-0560">Oxidoreductase</keyword>
<feature type="transmembrane region" description="Helical" evidence="7">
    <location>
        <begin position="21"/>
        <end position="39"/>
    </location>
</feature>
<dbReference type="Proteomes" id="UP000085678">
    <property type="component" value="Unplaced"/>
</dbReference>
<feature type="transmembrane region" description="Helical" evidence="7">
    <location>
        <begin position="64"/>
        <end position="84"/>
    </location>
</feature>
<evidence type="ECO:0000256" key="3">
    <source>
        <dbReference type="ARBA" id="ARBA00022989"/>
    </source>
</evidence>
<keyword evidence="3 7" id="KW-1133">Transmembrane helix</keyword>
<reference evidence="10" key="1">
    <citation type="submission" date="2025-08" db="UniProtKB">
        <authorList>
            <consortium name="RefSeq"/>
        </authorList>
    </citation>
    <scope>IDENTIFICATION</scope>
    <source>
        <tissue evidence="10">Gonads</tissue>
    </source>
</reference>
<dbReference type="OrthoDB" id="167398at2759"/>
<dbReference type="InParanoid" id="A0A1S3J0E5"/>
<feature type="transmembrane region" description="Helical" evidence="7">
    <location>
        <begin position="153"/>
        <end position="183"/>
    </location>
</feature>
<evidence type="ECO:0000256" key="1">
    <source>
        <dbReference type="ARBA" id="ARBA00004141"/>
    </source>
</evidence>
<comment type="catalytic activity">
    <reaction evidence="6">
        <text>NADPH + 2 O2 = 2 superoxide + NADP(+) + H(+)</text>
        <dbReference type="Rhea" id="RHEA:63180"/>
        <dbReference type="ChEBI" id="CHEBI:15378"/>
        <dbReference type="ChEBI" id="CHEBI:15379"/>
        <dbReference type="ChEBI" id="CHEBI:18421"/>
        <dbReference type="ChEBI" id="CHEBI:57783"/>
        <dbReference type="ChEBI" id="CHEBI:58349"/>
    </reaction>
</comment>
<dbReference type="GO" id="GO:0042554">
    <property type="term" value="P:superoxide anion generation"/>
    <property type="evidence" value="ECO:0007669"/>
    <property type="project" value="TreeGrafter"/>
</dbReference>
<keyword evidence="9" id="KW-1185">Reference proteome</keyword>
<comment type="subcellular location">
    <subcellularLocation>
        <location evidence="1">Membrane</location>
        <topology evidence="1">Multi-pass membrane protein</topology>
    </subcellularLocation>
</comment>
<dbReference type="Pfam" id="PF08022">
    <property type="entry name" value="FAD_binding_8"/>
    <property type="match status" value="1"/>
</dbReference>
<dbReference type="PANTHER" id="PTHR11972">
    <property type="entry name" value="NADPH OXIDASE"/>
    <property type="match status" value="1"/>
</dbReference>
<dbReference type="PRINTS" id="PR00466">
    <property type="entry name" value="GP91PHOX"/>
</dbReference>
<keyword evidence="2 7" id="KW-0812">Transmembrane</keyword>
<gene>
    <name evidence="10" type="primary">LOC106168672</name>
</gene>
<dbReference type="InterPro" id="IPR013112">
    <property type="entry name" value="FAD-bd_8"/>
</dbReference>
<feature type="transmembrane region" description="Helical" evidence="7">
    <location>
        <begin position="105"/>
        <end position="133"/>
    </location>
</feature>
<evidence type="ECO:0000256" key="2">
    <source>
        <dbReference type="ARBA" id="ARBA00022692"/>
    </source>
</evidence>
<dbReference type="GO" id="GO:0043020">
    <property type="term" value="C:NADPH oxidase complex"/>
    <property type="evidence" value="ECO:0007669"/>
    <property type="project" value="TreeGrafter"/>
</dbReference>
<evidence type="ECO:0000313" key="9">
    <source>
        <dbReference type="Proteomes" id="UP000085678"/>
    </source>
</evidence>
<dbReference type="GO" id="GO:0016175">
    <property type="term" value="F:superoxide-generating NAD(P)H oxidase activity"/>
    <property type="evidence" value="ECO:0007669"/>
    <property type="project" value="TreeGrafter"/>
</dbReference>
<evidence type="ECO:0000259" key="8">
    <source>
        <dbReference type="PROSITE" id="PS51384"/>
    </source>
</evidence>
<feature type="transmembrane region" description="Helical" evidence="7">
    <location>
        <begin position="195"/>
        <end position="214"/>
    </location>
</feature>
<dbReference type="SUPFAM" id="SSF52343">
    <property type="entry name" value="Ferredoxin reductase-like, C-terminal NADP-linked domain"/>
    <property type="match status" value="1"/>
</dbReference>
<dbReference type="InterPro" id="IPR050369">
    <property type="entry name" value="RBOH/FRE"/>
</dbReference>
<dbReference type="SUPFAM" id="SSF63380">
    <property type="entry name" value="Riboflavin synthase domain-like"/>
    <property type="match status" value="1"/>
</dbReference>
<dbReference type="InterPro" id="IPR017938">
    <property type="entry name" value="Riboflavin_synthase-like_b-brl"/>
</dbReference>
<dbReference type="CDD" id="cd06186">
    <property type="entry name" value="NOX_Duox_like_FAD_NADP"/>
    <property type="match status" value="1"/>
</dbReference>
<protein>
    <submittedName>
        <fullName evidence="10">NADPH oxidase 4 isoform X1</fullName>
    </submittedName>
</protein>
<dbReference type="InterPro" id="IPR000778">
    <property type="entry name" value="Cyt_b245_heavy_chain"/>
</dbReference>
<dbReference type="Pfam" id="PF01794">
    <property type="entry name" value="Ferric_reduct"/>
    <property type="match status" value="1"/>
</dbReference>
<dbReference type="PANTHER" id="PTHR11972:SF153">
    <property type="entry name" value="SUPEROXIDE-GENERATING NADPH OXIDASE HEAVY CHAIN SUBUNIT A"/>
    <property type="match status" value="1"/>
</dbReference>